<organism evidence="7 8">
    <name type="scientific">Thalassiosira pseudonana</name>
    <name type="common">Marine diatom</name>
    <name type="synonym">Cyclotella nana</name>
    <dbReference type="NCBI Taxonomy" id="35128"/>
    <lineage>
        <taxon>Eukaryota</taxon>
        <taxon>Sar</taxon>
        <taxon>Stramenopiles</taxon>
        <taxon>Ochrophyta</taxon>
        <taxon>Bacillariophyta</taxon>
        <taxon>Coscinodiscophyceae</taxon>
        <taxon>Thalassiosirophycidae</taxon>
        <taxon>Thalassiosirales</taxon>
        <taxon>Thalassiosiraceae</taxon>
        <taxon>Thalassiosira</taxon>
    </lineage>
</organism>
<evidence type="ECO:0000256" key="1">
    <source>
        <dbReference type="ARBA" id="ARBA00022741"/>
    </source>
</evidence>
<feature type="domain" description="Helicase ATP-binding" evidence="5">
    <location>
        <begin position="15"/>
        <end position="199"/>
    </location>
</feature>
<proteinExistence type="predicted"/>
<dbReference type="GO" id="GO:0003723">
    <property type="term" value="F:RNA binding"/>
    <property type="evidence" value="ECO:0000318"/>
    <property type="project" value="GO_Central"/>
</dbReference>
<keyword evidence="4" id="KW-0067">ATP-binding</keyword>
<keyword evidence="3" id="KW-0347">Helicase</keyword>
<dbReference type="PROSITE" id="PS51194">
    <property type="entry name" value="HELICASE_CTER"/>
    <property type="match status" value="1"/>
</dbReference>
<dbReference type="FunFam" id="3.40.50.300:FF:001760">
    <property type="entry name" value="ATP-dependent RNA helicase"/>
    <property type="match status" value="1"/>
</dbReference>
<dbReference type="GO" id="GO:0005634">
    <property type="term" value="C:nucleus"/>
    <property type="evidence" value="ECO:0000318"/>
    <property type="project" value="GO_Central"/>
</dbReference>
<dbReference type="Pfam" id="PF00270">
    <property type="entry name" value="DEAD"/>
    <property type="match status" value="1"/>
</dbReference>
<feature type="non-terminal residue" evidence="7">
    <location>
        <position position="1"/>
    </location>
</feature>
<dbReference type="Pfam" id="PF21010">
    <property type="entry name" value="HA2_C"/>
    <property type="match status" value="1"/>
</dbReference>
<reference evidence="7 8" key="2">
    <citation type="journal article" date="2008" name="Nature">
        <title>The Phaeodactylum genome reveals the evolutionary history of diatom genomes.</title>
        <authorList>
            <person name="Bowler C."/>
            <person name="Allen A.E."/>
            <person name="Badger J.H."/>
            <person name="Grimwood J."/>
            <person name="Jabbari K."/>
            <person name="Kuo A."/>
            <person name="Maheswari U."/>
            <person name="Martens C."/>
            <person name="Maumus F."/>
            <person name="Otillar R.P."/>
            <person name="Rayko E."/>
            <person name="Salamov A."/>
            <person name="Vandepoele K."/>
            <person name="Beszteri B."/>
            <person name="Gruber A."/>
            <person name="Heijde M."/>
            <person name="Katinka M."/>
            <person name="Mock T."/>
            <person name="Valentin K."/>
            <person name="Verret F."/>
            <person name="Berges J.A."/>
            <person name="Brownlee C."/>
            <person name="Cadoret J.P."/>
            <person name="Chiovitti A."/>
            <person name="Choi C.J."/>
            <person name="Coesel S."/>
            <person name="De Martino A."/>
            <person name="Detter J.C."/>
            <person name="Durkin C."/>
            <person name="Falciatore A."/>
            <person name="Fournet J."/>
            <person name="Haruta M."/>
            <person name="Huysman M.J."/>
            <person name="Jenkins B.D."/>
            <person name="Jiroutova K."/>
            <person name="Jorgensen R.E."/>
            <person name="Joubert Y."/>
            <person name="Kaplan A."/>
            <person name="Kroger N."/>
            <person name="Kroth P.G."/>
            <person name="La Roche J."/>
            <person name="Lindquist E."/>
            <person name="Lommer M."/>
            <person name="Martin-Jezequel V."/>
            <person name="Lopez P.J."/>
            <person name="Lucas S."/>
            <person name="Mangogna M."/>
            <person name="McGinnis K."/>
            <person name="Medlin L.K."/>
            <person name="Montsant A."/>
            <person name="Oudot-Le Secq M.P."/>
            <person name="Napoli C."/>
            <person name="Obornik M."/>
            <person name="Parker M.S."/>
            <person name="Petit J.L."/>
            <person name="Porcel B.M."/>
            <person name="Poulsen N."/>
            <person name="Robison M."/>
            <person name="Rychlewski L."/>
            <person name="Rynearson T.A."/>
            <person name="Schmutz J."/>
            <person name="Shapiro H."/>
            <person name="Siaut M."/>
            <person name="Stanley M."/>
            <person name="Sussman M.R."/>
            <person name="Taylor A.R."/>
            <person name="Vardi A."/>
            <person name="von Dassow P."/>
            <person name="Vyverman W."/>
            <person name="Willis A."/>
            <person name="Wyrwicz L.S."/>
            <person name="Rokhsar D.S."/>
            <person name="Weissenbach J."/>
            <person name="Armbrust E.V."/>
            <person name="Green B.R."/>
            <person name="Van de Peer Y."/>
            <person name="Grigoriev I.V."/>
        </authorList>
    </citation>
    <scope>NUCLEOTIDE SEQUENCE [LARGE SCALE GENOMIC DNA]</scope>
    <source>
        <strain evidence="7 8">CCMP1335</strain>
    </source>
</reference>
<keyword evidence="1" id="KW-0547">Nucleotide-binding</keyword>
<evidence type="ECO:0000259" key="6">
    <source>
        <dbReference type="PROSITE" id="PS51194"/>
    </source>
</evidence>
<dbReference type="InParanoid" id="B8C4A4"/>
<dbReference type="HOGENOM" id="CLU_001832_1_4_1"/>
<sequence>LRRRLPAFNLGDDFCTRVFNHDVVVLSGSTGCGKTTQLPQLLMEAAAKLMHEQHTVPINNRKRCFGTGRIICTQPRRISCTSVAERVCFERNEKIGARVGYQIRFEQRATDSTELLYCTDGILLRFLVGNPKLEGISCVIVDEAHERGVHTDTILLILKDLVLERKDTAEPLKVVLMSATIDASNFLRYFDPKSTIQIPGKTNYPIKEYFIEDLFLLGSQFTPRSPSSHRGRKSSALETRNAWASSSDAVKAKYKELGLDMKNNGRDQWKYLSAILQQPLEVDVDLICNVVEHIEHSESLDNSSTLGSILIFVPGWADITNVIKQLEVTSRKRFQGCKWNLLPLHSMVPPKDQLKVFDDPKKGVRKIVISTNLAETSITIEDVVYVIDSGLMRGTTYNPHTNIAALETMQISRSNAQQRRGRAGRCKPGTLFKLYSELEFIEEMSDHELPEMLRTPVEELCLRVKALQLPGDLPVREVLRKAIDPPNVIAVENAETLLIELGAFECTGLGETMTPLGWKLSMLPIHPCLGKMLLLGSLFARYSEQKSTSGDGNILPSLISICSTLSFKSPFVLPFGKEKEADDARKEFGRGLHSDHLLFAKVLDEYNQRKSRGDIRMWLGKNYMSGKTLEMTDRIKQDLMRYLQD</sequence>
<evidence type="ECO:0000313" key="8">
    <source>
        <dbReference type="Proteomes" id="UP000001449"/>
    </source>
</evidence>
<dbReference type="InterPro" id="IPR027417">
    <property type="entry name" value="P-loop_NTPase"/>
</dbReference>
<evidence type="ECO:0000256" key="4">
    <source>
        <dbReference type="ARBA" id="ARBA00022840"/>
    </source>
</evidence>
<dbReference type="SUPFAM" id="SSF52540">
    <property type="entry name" value="P-loop containing nucleoside triphosphate hydrolases"/>
    <property type="match status" value="1"/>
</dbReference>
<dbReference type="eggNOG" id="KOG0920">
    <property type="taxonomic scope" value="Eukaryota"/>
</dbReference>
<dbReference type="CDD" id="cd17917">
    <property type="entry name" value="DEXHc_RHA-like"/>
    <property type="match status" value="1"/>
</dbReference>
<accession>B8C4A4</accession>
<feature type="non-terminal residue" evidence="7">
    <location>
        <position position="645"/>
    </location>
</feature>
<dbReference type="Gene3D" id="1.20.120.1080">
    <property type="match status" value="1"/>
</dbReference>
<dbReference type="Pfam" id="PF00271">
    <property type="entry name" value="Helicase_C"/>
    <property type="match status" value="1"/>
</dbReference>
<keyword evidence="2" id="KW-0378">Hydrolase</keyword>
<dbReference type="EMBL" id="CM000643">
    <property type="protein sequence ID" value="EED91293.1"/>
    <property type="molecule type" value="Genomic_DNA"/>
</dbReference>
<feature type="domain" description="Helicase C-terminal" evidence="6">
    <location>
        <begin position="289"/>
        <end position="468"/>
    </location>
</feature>
<reference evidence="7 8" key="1">
    <citation type="journal article" date="2004" name="Science">
        <title>The genome of the diatom Thalassiosira pseudonana: ecology, evolution, and metabolism.</title>
        <authorList>
            <person name="Armbrust E.V."/>
            <person name="Berges J.A."/>
            <person name="Bowler C."/>
            <person name="Green B.R."/>
            <person name="Martinez D."/>
            <person name="Putnam N.H."/>
            <person name="Zhou S."/>
            <person name="Allen A.E."/>
            <person name="Apt K.E."/>
            <person name="Bechner M."/>
            <person name="Brzezinski M.A."/>
            <person name="Chaal B.K."/>
            <person name="Chiovitti A."/>
            <person name="Davis A.K."/>
            <person name="Demarest M.S."/>
            <person name="Detter J.C."/>
            <person name="Glavina T."/>
            <person name="Goodstein D."/>
            <person name="Hadi M.Z."/>
            <person name="Hellsten U."/>
            <person name="Hildebrand M."/>
            <person name="Jenkins B.D."/>
            <person name="Jurka J."/>
            <person name="Kapitonov V.V."/>
            <person name="Kroger N."/>
            <person name="Lau W.W."/>
            <person name="Lane T.W."/>
            <person name="Larimer F.W."/>
            <person name="Lippmeier J.C."/>
            <person name="Lucas S."/>
            <person name="Medina M."/>
            <person name="Montsant A."/>
            <person name="Obornik M."/>
            <person name="Parker M.S."/>
            <person name="Palenik B."/>
            <person name="Pazour G.J."/>
            <person name="Richardson P.M."/>
            <person name="Rynearson T.A."/>
            <person name="Saito M.A."/>
            <person name="Schwartz D.C."/>
            <person name="Thamatrakoln K."/>
            <person name="Valentin K."/>
            <person name="Vardi A."/>
            <person name="Wilkerson F.P."/>
            <person name="Rokhsar D.S."/>
        </authorList>
    </citation>
    <scope>NUCLEOTIDE SEQUENCE [LARGE SCALE GENOMIC DNA]</scope>
    <source>
        <strain evidence="7 8">CCMP1335</strain>
    </source>
</reference>
<evidence type="ECO:0000256" key="2">
    <source>
        <dbReference type="ARBA" id="ARBA00022801"/>
    </source>
</evidence>
<keyword evidence="8" id="KW-1185">Reference proteome</keyword>
<dbReference type="InterPro" id="IPR014001">
    <property type="entry name" value="Helicase_ATP-bd"/>
</dbReference>
<dbReference type="SMART" id="SM00487">
    <property type="entry name" value="DEXDc"/>
    <property type="match status" value="1"/>
</dbReference>
<dbReference type="GeneID" id="7442757"/>
<dbReference type="PROSITE" id="PS00690">
    <property type="entry name" value="DEAH_ATP_HELICASE"/>
    <property type="match status" value="1"/>
</dbReference>
<dbReference type="KEGG" id="tps:THAPSDRAFT_262980"/>
<dbReference type="PANTHER" id="PTHR18934">
    <property type="entry name" value="ATP-DEPENDENT RNA HELICASE"/>
    <property type="match status" value="1"/>
</dbReference>
<dbReference type="GO" id="GO:0016787">
    <property type="term" value="F:hydrolase activity"/>
    <property type="evidence" value="ECO:0007669"/>
    <property type="project" value="UniProtKB-KW"/>
</dbReference>
<dbReference type="CDD" id="cd18791">
    <property type="entry name" value="SF2_C_RHA"/>
    <property type="match status" value="1"/>
</dbReference>
<dbReference type="PaxDb" id="35128-Thaps262980"/>
<dbReference type="InterPro" id="IPR002464">
    <property type="entry name" value="DNA/RNA_helicase_DEAH_CS"/>
</dbReference>
<dbReference type="SMART" id="SM00847">
    <property type="entry name" value="HA2"/>
    <property type="match status" value="1"/>
</dbReference>
<dbReference type="SMART" id="SM00490">
    <property type="entry name" value="HELICc"/>
    <property type="match status" value="1"/>
</dbReference>
<evidence type="ECO:0000256" key="3">
    <source>
        <dbReference type="ARBA" id="ARBA00022806"/>
    </source>
</evidence>
<name>B8C4A4_THAPS</name>
<dbReference type="OMA" id="TEYNDIG"/>
<protein>
    <submittedName>
        <fullName evidence="7">Uncharacterized protein</fullName>
    </submittedName>
</protein>
<dbReference type="GO" id="GO:0004386">
    <property type="term" value="F:helicase activity"/>
    <property type="evidence" value="ECO:0000318"/>
    <property type="project" value="GO_Central"/>
</dbReference>
<dbReference type="PANTHER" id="PTHR18934:SF237">
    <property type="entry name" value="ATP-DEPENDENT DNA_RNA HELICASE DHX36"/>
    <property type="match status" value="1"/>
</dbReference>
<gene>
    <name evidence="7" type="ORF">THAPSDRAFT_262980</name>
</gene>
<dbReference type="Gene3D" id="3.40.50.300">
    <property type="entry name" value="P-loop containing nucleotide triphosphate hydrolases"/>
    <property type="match status" value="2"/>
</dbReference>
<dbReference type="PROSITE" id="PS51192">
    <property type="entry name" value="HELICASE_ATP_BIND_1"/>
    <property type="match status" value="1"/>
</dbReference>
<dbReference type="InterPro" id="IPR007502">
    <property type="entry name" value="Helicase-assoc_dom"/>
</dbReference>
<dbReference type="RefSeq" id="XP_002291186.1">
    <property type="nucleotide sequence ID" value="XM_002291150.1"/>
</dbReference>
<dbReference type="InterPro" id="IPR001650">
    <property type="entry name" value="Helicase_C-like"/>
</dbReference>
<evidence type="ECO:0000313" key="7">
    <source>
        <dbReference type="EMBL" id="EED91293.1"/>
    </source>
</evidence>
<dbReference type="InterPro" id="IPR011545">
    <property type="entry name" value="DEAD/DEAH_box_helicase_dom"/>
</dbReference>
<evidence type="ECO:0000259" key="5">
    <source>
        <dbReference type="PROSITE" id="PS51192"/>
    </source>
</evidence>
<dbReference type="GO" id="GO:0005524">
    <property type="term" value="F:ATP binding"/>
    <property type="evidence" value="ECO:0007669"/>
    <property type="project" value="UniProtKB-KW"/>
</dbReference>
<dbReference type="Proteomes" id="UP000001449">
    <property type="component" value="Chromosome 6"/>
</dbReference>
<dbReference type="STRING" id="35128.B8C4A4"/>
<dbReference type="AlphaFoldDB" id="B8C4A4"/>